<dbReference type="EMBL" id="SDAQ01000007">
    <property type="protein sequence ID" value="KAI3557460.1"/>
    <property type="molecule type" value="Genomic_DNA"/>
</dbReference>
<evidence type="ECO:0000256" key="7">
    <source>
        <dbReference type="SAM" id="MobiDB-lite"/>
    </source>
</evidence>
<dbReference type="InterPro" id="IPR010730">
    <property type="entry name" value="HET"/>
</dbReference>
<keyword evidence="5" id="KW-0804">Transcription</keyword>
<evidence type="ECO:0000256" key="5">
    <source>
        <dbReference type="ARBA" id="ARBA00023163"/>
    </source>
</evidence>
<dbReference type="GO" id="GO:0003677">
    <property type="term" value="F:DNA binding"/>
    <property type="evidence" value="ECO:0007669"/>
    <property type="project" value="UniProtKB-KW"/>
</dbReference>
<dbReference type="Proteomes" id="UP001056436">
    <property type="component" value="Unassembled WGS sequence"/>
</dbReference>
<name>A0A9Q0B547_9PEZI</name>
<dbReference type="Pfam" id="PF04082">
    <property type="entry name" value="Fungal_trans"/>
    <property type="match status" value="1"/>
</dbReference>
<protein>
    <recommendedName>
        <fullName evidence="8">Xylanolytic transcriptional activator regulatory domain-containing protein</fullName>
    </recommendedName>
</protein>
<dbReference type="OrthoDB" id="5428863at2759"/>
<evidence type="ECO:0000256" key="1">
    <source>
        <dbReference type="ARBA" id="ARBA00022723"/>
    </source>
</evidence>
<evidence type="ECO:0000256" key="2">
    <source>
        <dbReference type="ARBA" id="ARBA00022833"/>
    </source>
</evidence>
<gene>
    <name evidence="9" type="ORF">CABS02_02119</name>
</gene>
<sequence length="1459" mass="164633">MPSEEAKSLTRILNTLGLSTAQLAIERDKTPPIGPALSLEPQTSAVCVPSNNIILPPDQLPLGFSLPFDPSSFNLGNDATVGLAPPVQDGLLNLTTRAIADWEWSPSENADNIITNGGGIASVQTPSDPLLSTYSGEAALSDTEEDDAGSGTTEEDLVNQLSDRLGSLQIGPNGKISYFGPTSNFSLMELPVGADTLAVDRTVRNDGQEHLDNMGYGKQVPQDLEDHLINLYFTWQDPFQHVVDRTLYDEAKHSWHEREEDTPYYSEALRNAMCSLGATFETRYHPSFITFPKSLPDFFAARAKTLLEIELDSPSVSTVQAMIVLSSHEIGANRDSRAMAIRLAFDLALHKDMTPYVNKGVLKPAEAELRRAVFWSAYTMDQTLGFYRGRPFRISMDDITVGKPTEDSSDGRIEQWLPYVSRLSNGNAPVPIQDYTEVISLYRIELCEIMAPLGHTLYGNSRIPRDILQANNEKIVSILFAWKQNLPRTIQVDLEDSEGTFLPHVLLLQPWMSSSYIQPQPPQGPGYMHAQQMCIESAASVAKLILIYERQYSLKRVHIQGVAIIFSAAIILIFASISRRRRKRTTETATHLSVCFRALEELSGTWECAKRSRDFLLMLQRKWELRSRRLSQCPSRNAMLPSGLGTLRQSEQASRKRARTDSPAGSKSIGSFQSISPVHQGEQREYHEGIDMDMRLDLDWVFAAGTQPMPGNWDQLLNTDTLYFNPNRTGHSCKITMSFSDDRLCRNCTKLNLQAVFDPARFDGLPAVGSAQSYKTSWTKYIQHVGDWRPLTREDRISQYPPGIIPSCPFCDLVFSIGFNLNRYPMAEKEKIMLAIPANLLYNFAEKAKLGDGGERPDFNSVLLLVMNPSHYKTASAQYFGNTSAGGGLTAWIRFAHREAPGSLVSLASTAILEPTRPLLDLPMQARVLREERIDYGLVRSWIHLCENHHDACRTSPDWQTLPHFKLIDCETRQIINTNPATRYRYVALSYVWGVAPPAKYTYPCLPDDLPPVIQDAMRATIKLGFRYIWIDRYCIWQDDATHKMSQVERMDQIYGDAELSIIAIGAKDPSYGLPGLSLGRTQHVPITKTIGEQGIVTNFSHQWQLDQISRSRWSTRGWTFQETCLSRRRLYFSNYEVSFECHDMMCFEHLTRPLALQGNLEHHERPEWTLLNTPDGVWAILQKYCDCQLTYSSDRLAAVSGVLKKWSRVNPGCFSYWGIPIVASGWLVVDATASRRAFLAGLQWEIRPEGKNYARLAGFPSWSWVSQNGKTLFGHHGYFHLRPPKLVELTENFDSEVWVETPQGNMVEWADFFETGGLDSSIMQCTRYLHIECWSFQTGPLCYRKIKRRSGTSHDDMFYLPTTRKPSDGKGEFVIKFTPDFGYEDTFLDRKLTAICFSPLEHATCAIVIESVPGLTVRTGLLAFMRIEDLGSHESQSAENLPFAGLPFVQQRRRFRLG</sequence>
<keyword evidence="2" id="KW-0862">Zinc</keyword>
<keyword evidence="1" id="KW-0479">Metal-binding</keyword>
<evidence type="ECO:0000259" key="8">
    <source>
        <dbReference type="SMART" id="SM00906"/>
    </source>
</evidence>
<dbReference type="PANTHER" id="PTHR31313:SF77">
    <property type="entry name" value="ZN(II)2CYS6 TRANSCRIPTION FACTOR (EUROFUNG)"/>
    <property type="match status" value="1"/>
</dbReference>
<proteinExistence type="predicted"/>
<evidence type="ECO:0000256" key="6">
    <source>
        <dbReference type="ARBA" id="ARBA00023242"/>
    </source>
</evidence>
<organism evidence="9 10">
    <name type="scientific">Colletotrichum abscissum</name>
    <dbReference type="NCBI Taxonomy" id="1671311"/>
    <lineage>
        <taxon>Eukaryota</taxon>
        <taxon>Fungi</taxon>
        <taxon>Dikarya</taxon>
        <taxon>Ascomycota</taxon>
        <taxon>Pezizomycotina</taxon>
        <taxon>Sordariomycetes</taxon>
        <taxon>Hypocreomycetidae</taxon>
        <taxon>Glomerellales</taxon>
        <taxon>Glomerellaceae</taxon>
        <taxon>Colletotrichum</taxon>
        <taxon>Colletotrichum acutatum species complex</taxon>
    </lineage>
</organism>
<accession>A0A9Q0B547</accession>
<dbReference type="CDD" id="cd12148">
    <property type="entry name" value="fungal_TF_MHR"/>
    <property type="match status" value="1"/>
</dbReference>
<evidence type="ECO:0000313" key="9">
    <source>
        <dbReference type="EMBL" id="KAI3557460.1"/>
    </source>
</evidence>
<evidence type="ECO:0000256" key="4">
    <source>
        <dbReference type="ARBA" id="ARBA00023125"/>
    </source>
</evidence>
<dbReference type="InterPro" id="IPR051615">
    <property type="entry name" value="Transcr_Regulatory_Elem"/>
</dbReference>
<keyword evidence="6" id="KW-0539">Nucleus</keyword>
<keyword evidence="3" id="KW-0805">Transcription regulation</keyword>
<reference evidence="9" key="1">
    <citation type="submission" date="2019-01" db="EMBL/GenBank/DDBJ databases">
        <title>Colletotrichum abscissum LGMF1257.</title>
        <authorList>
            <person name="Baroncelli R."/>
        </authorList>
    </citation>
    <scope>NUCLEOTIDE SEQUENCE</scope>
    <source>
        <strain evidence="9">Ca142</strain>
    </source>
</reference>
<evidence type="ECO:0000313" key="10">
    <source>
        <dbReference type="Proteomes" id="UP001056436"/>
    </source>
</evidence>
<feature type="domain" description="Xylanolytic transcriptional activator regulatory" evidence="8">
    <location>
        <begin position="333"/>
        <end position="410"/>
    </location>
</feature>
<keyword evidence="10" id="KW-1185">Reference proteome</keyword>
<keyword evidence="4" id="KW-0238">DNA-binding</keyword>
<evidence type="ECO:0000256" key="3">
    <source>
        <dbReference type="ARBA" id="ARBA00023015"/>
    </source>
</evidence>
<feature type="region of interest" description="Disordered" evidence="7">
    <location>
        <begin position="636"/>
        <end position="680"/>
    </location>
</feature>
<dbReference type="GO" id="GO:0008270">
    <property type="term" value="F:zinc ion binding"/>
    <property type="evidence" value="ECO:0007669"/>
    <property type="project" value="InterPro"/>
</dbReference>
<dbReference type="Pfam" id="PF06985">
    <property type="entry name" value="HET"/>
    <property type="match status" value="1"/>
</dbReference>
<comment type="caution">
    <text evidence="9">The sequence shown here is derived from an EMBL/GenBank/DDBJ whole genome shotgun (WGS) entry which is preliminary data.</text>
</comment>
<dbReference type="PANTHER" id="PTHR31313">
    <property type="entry name" value="TY1 ENHANCER ACTIVATOR"/>
    <property type="match status" value="1"/>
</dbReference>
<dbReference type="SMART" id="SM00906">
    <property type="entry name" value="Fungal_trans"/>
    <property type="match status" value="1"/>
</dbReference>
<dbReference type="GO" id="GO:0006351">
    <property type="term" value="P:DNA-templated transcription"/>
    <property type="evidence" value="ECO:0007669"/>
    <property type="project" value="InterPro"/>
</dbReference>
<feature type="compositionally biased region" description="Polar residues" evidence="7">
    <location>
        <begin position="663"/>
        <end position="677"/>
    </location>
</feature>
<dbReference type="InterPro" id="IPR007219">
    <property type="entry name" value="XnlR_reg_dom"/>
</dbReference>